<dbReference type="AlphaFoldDB" id="A0A7T0BXC3"/>
<dbReference type="PANTHER" id="PTHR33515">
    <property type="entry name" value="RIBOSOME-BINDING FACTOR A, CHLOROPLASTIC-RELATED"/>
    <property type="match status" value="1"/>
</dbReference>
<comment type="similarity">
    <text evidence="2">Belongs to the RbfA family.</text>
</comment>
<dbReference type="SUPFAM" id="SSF89919">
    <property type="entry name" value="Ribosome-binding factor A, RbfA"/>
    <property type="match status" value="1"/>
</dbReference>
<sequence length="114" mass="13233">MKYKRSKRVQELLLEEISKLIQFELKDPRIGFATLTGVNLTDNLKFARVFVSIIGDETQKRDTLEGLQSARGFIRSWLGKNLNLRYVPELNFQLDETAENAQNISRLLNEIHPE</sequence>
<dbReference type="PANTHER" id="PTHR33515:SF1">
    <property type="entry name" value="RIBOSOME-BINDING FACTOR A, CHLOROPLASTIC-RELATED"/>
    <property type="match status" value="1"/>
</dbReference>
<evidence type="ECO:0000256" key="2">
    <source>
        <dbReference type="HAMAP-Rule" id="MF_00003"/>
    </source>
</evidence>
<protein>
    <recommendedName>
        <fullName evidence="2">Ribosome-binding factor A</fullName>
    </recommendedName>
</protein>
<gene>
    <name evidence="2 3" type="primary">rbfA</name>
    <name evidence="3" type="ORF">G3M70_12605</name>
</gene>
<name>A0A7T0BXC3_9BACT</name>
<dbReference type="InterPro" id="IPR015946">
    <property type="entry name" value="KH_dom-like_a/b"/>
</dbReference>
<organism evidence="3 4">
    <name type="scientific">Candidatus Nitronauta litoralis</name>
    <dbReference type="NCBI Taxonomy" id="2705533"/>
    <lineage>
        <taxon>Bacteria</taxon>
        <taxon>Pseudomonadati</taxon>
        <taxon>Nitrospinota/Tectimicrobiota group</taxon>
        <taxon>Nitrospinota</taxon>
        <taxon>Nitrospinia</taxon>
        <taxon>Nitrospinales</taxon>
        <taxon>Nitrospinaceae</taxon>
        <taxon>Candidatus Nitronauta</taxon>
    </lineage>
</organism>
<dbReference type="InterPro" id="IPR020053">
    <property type="entry name" value="Ribosome-bd_factorA_CS"/>
</dbReference>
<evidence type="ECO:0000313" key="4">
    <source>
        <dbReference type="Proteomes" id="UP000594688"/>
    </source>
</evidence>
<dbReference type="KEGG" id="nli:G3M70_12605"/>
<dbReference type="PROSITE" id="PS01319">
    <property type="entry name" value="RBFA"/>
    <property type="match status" value="1"/>
</dbReference>
<dbReference type="InterPro" id="IPR023799">
    <property type="entry name" value="RbfA_dom_sf"/>
</dbReference>
<evidence type="ECO:0000256" key="1">
    <source>
        <dbReference type="ARBA" id="ARBA00022517"/>
    </source>
</evidence>
<evidence type="ECO:0000313" key="3">
    <source>
        <dbReference type="EMBL" id="QPJ62669.1"/>
    </source>
</evidence>
<dbReference type="Pfam" id="PF02033">
    <property type="entry name" value="RBFA"/>
    <property type="match status" value="1"/>
</dbReference>
<comment type="function">
    <text evidence="2">One of several proteins that assist in the late maturation steps of the functional core of the 30S ribosomal subunit. Associates with free 30S ribosomal subunits (but not with 30S subunits that are part of 70S ribosomes or polysomes). Required for efficient processing of 16S rRNA. May interact with the 5'-terminal helix region of 16S rRNA.</text>
</comment>
<dbReference type="GO" id="GO:0043024">
    <property type="term" value="F:ribosomal small subunit binding"/>
    <property type="evidence" value="ECO:0007669"/>
    <property type="project" value="TreeGrafter"/>
</dbReference>
<dbReference type="EMBL" id="CP048685">
    <property type="protein sequence ID" value="QPJ62669.1"/>
    <property type="molecule type" value="Genomic_DNA"/>
</dbReference>
<keyword evidence="2" id="KW-0963">Cytoplasm</keyword>
<dbReference type="NCBIfam" id="TIGR00082">
    <property type="entry name" value="rbfA"/>
    <property type="match status" value="1"/>
</dbReference>
<dbReference type="InterPro" id="IPR000238">
    <property type="entry name" value="RbfA"/>
</dbReference>
<dbReference type="GO" id="GO:0005829">
    <property type="term" value="C:cytosol"/>
    <property type="evidence" value="ECO:0007669"/>
    <property type="project" value="TreeGrafter"/>
</dbReference>
<keyword evidence="1 2" id="KW-0690">Ribosome biogenesis</keyword>
<dbReference type="Proteomes" id="UP000594688">
    <property type="component" value="Chromosome"/>
</dbReference>
<reference evidence="3 4" key="1">
    <citation type="submission" date="2020-02" db="EMBL/GenBank/DDBJ databases">
        <title>Genomic and physiological characterization of two novel Nitrospinaceae genera.</title>
        <authorList>
            <person name="Mueller A.J."/>
            <person name="Jung M.-Y."/>
            <person name="Strachan C.R."/>
            <person name="Herbold C.W."/>
            <person name="Kirkegaard R.H."/>
            <person name="Daims H."/>
        </authorList>
    </citation>
    <scope>NUCLEOTIDE SEQUENCE [LARGE SCALE GENOMIC DNA]</scope>
    <source>
        <strain evidence="3">EB</strain>
    </source>
</reference>
<dbReference type="GO" id="GO:0030490">
    <property type="term" value="P:maturation of SSU-rRNA"/>
    <property type="evidence" value="ECO:0007669"/>
    <property type="project" value="UniProtKB-UniRule"/>
</dbReference>
<comment type="subunit">
    <text evidence="2">Monomer. Binds 30S ribosomal subunits, but not 50S ribosomal subunits or 70S ribosomes.</text>
</comment>
<proteinExistence type="inferred from homology"/>
<comment type="subcellular location">
    <subcellularLocation>
        <location evidence="2">Cytoplasm</location>
    </subcellularLocation>
</comment>
<dbReference type="Gene3D" id="3.30.300.20">
    <property type="match status" value="1"/>
</dbReference>
<accession>A0A7T0BXC3</accession>
<dbReference type="HAMAP" id="MF_00003">
    <property type="entry name" value="RbfA"/>
    <property type="match status" value="1"/>
</dbReference>